<proteinExistence type="inferred from homology"/>
<dbReference type="Pfam" id="PF08501">
    <property type="entry name" value="Shikimate_dh_N"/>
    <property type="match status" value="1"/>
</dbReference>
<dbReference type="UniPathway" id="UPA00053">
    <property type="reaction ID" value="UER00087"/>
</dbReference>
<feature type="domain" description="SDH C-terminal" evidence="8">
    <location>
        <begin position="244"/>
        <end position="273"/>
    </location>
</feature>
<dbReference type="InterPro" id="IPR022893">
    <property type="entry name" value="Shikimate_DH_fam"/>
</dbReference>
<keyword evidence="2" id="KW-0028">Amino-acid biosynthesis</keyword>
<evidence type="ECO:0000259" key="7">
    <source>
        <dbReference type="Pfam" id="PF08501"/>
    </source>
</evidence>
<dbReference type="Gene3D" id="3.40.50.10860">
    <property type="entry name" value="Leucine Dehydrogenase, chain A, domain 1"/>
    <property type="match status" value="1"/>
</dbReference>
<gene>
    <name evidence="9" type="ORF">UFOPK2242_00232</name>
</gene>
<name>A0A6J6KIP2_9ZZZZ</name>
<reference evidence="9" key="1">
    <citation type="submission" date="2020-05" db="EMBL/GenBank/DDBJ databases">
        <authorList>
            <person name="Chiriac C."/>
            <person name="Salcher M."/>
            <person name="Ghai R."/>
            <person name="Kavagutti S V."/>
        </authorList>
    </citation>
    <scope>NUCLEOTIDE SEQUENCE</scope>
</reference>
<dbReference type="GO" id="GO:0009423">
    <property type="term" value="P:chorismate biosynthetic process"/>
    <property type="evidence" value="ECO:0007669"/>
    <property type="project" value="UniProtKB-UniPathway"/>
</dbReference>
<dbReference type="AlphaFoldDB" id="A0A6J6KIP2"/>
<dbReference type="NCBIfam" id="TIGR00507">
    <property type="entry name" value="aroE"/>
    <property type="match status" value="1"/>
</dbReference>
<keyword evidence="4" id="KW-0560">Oxidoreductase</keyword>
<dbReference type="GO" id="GO:0009073">
    <property type="term" value="P:aromatic amino acid family biosynthetic process"/>
    <property type="evidence" value="ECO:0007669"/>
    <property type="project" value="UniProtKB-KW"/>
</dbReference>
<dbReference type="Pfam" id="PF18317">
    <property type="entry name" value="SDH_C"/>
    <property type="match status" value="1"/>
</dbReference>
<evidence type="ECO:0000256" key="4">
    <source>
        <dbReference type="ARBA" id="ARBA00023002"/>
    </source>
</evidence>
<dbReference type="InterPro" id="IPR011342">
    <property type="entry name" value="Shikimate_DH"/>
</dbReference>
<dbReference type="Gene3D" id="3.40.50.720">
    <property type="entry name" value="NAD(P)-binding Rossmann-like Domain"/>
    <property type="match status" value="1"/>
</dbReference>
<dbReference type="InterPro" id="IPR046346">
    <property type="entry name" value="Aminoacid_DH-like_N_sf"/>
</dbReference>
<dbReference type="PANTHER" id="PTHR21089">
    <property type="entry name" value="SHIKIMATE DEHYDROGENASE"/>
    <property type="match status" value="1"/>
</dbReference>
<dbReference type="SUPFAM" id="SSF53223">
    <property type="entry name" value="Aminoacid dehydrogenase-like, N-terminal domain"/>
    <property type="match status" value="1"/>
</dbReference>
<evidence type="ECO:0000259" key="8">
    <source>
        <dbReference type="Pfam" id="PF18317"/>
    </source>
</evidence>
<dbReference type="InterPro" id="IPR006151">
    <property type="entry name" value="Shikm_DH/Glu-tRNA_Rdtase"/>
</dbReference>
<dbReference type="GO" id="GO:0008652">
    <property type="term" value="P:amino acid biosynthetic process"/>
    <property type="evidence" value="ECO:0007669"/>
    <property type="project" value="UniProtKB-KW"/>
</dbReference>
<dbReference type="Pfam" id="PF01488">
    <property type="entry name" value="Shikimate_DH"/>
    <property type="match status" value="1"/>
</dbReference>
<sequence length="276" mass="28311">MSRPPVSGATRLAAVIGDPVRHSRSPLLHNAAYEELGLDWVYVALPVSAGHGFAAVRSMVDLGISGLNVTMPHKADAADACDELTPEAMALHSVNTVVLRDNGTLLGASTDGEGFMRSLADEGVSVPGKSVLVIGAGGAGRAVVHALGAAGAEVTVAARRIEAARESALLAPDALAMLLSEIDSVVGESEIIVNATPVGMASESAPFNTDLLTPAHLVCDLVYQPAMTPLLEAAERRSAAIMGGIGMLLHQAAVAFELHTGHAAPIEAMRRAIAIL</sequence>
<protein>
    <recommendedName>
        <fullName evidence="1">shikimate dehydrogenase (NADP(+))</fullName>
        <ecNumber evidence="1">1.1.1.25</ecNumber>
    </recommendedName>
</protein>
<dbReference type="GO" id="GO:0004764">
    <property type="term" value="F:shikimate 3-dehydrogenase (NADP+) activity"/>
    <property type="evidence" value="ECO:0007669"/>
    <property type="project" value="UniProtKB-EC"/>
</dbReference>
<evidence type="ECO:0000259" key="6">
    <source>
        <dbReference type="Pfam" id="PF01488"/>
    </source>
</evidence>
<evidence type="ECO:0000256" key="3">
    <source>
        <dbReference type="ARBA" id="ARBA00022857"/>
    </source>
</evidence>
<feature type="domain" description="Shikimate dehydrogenase substrate binding N-terminal" evidence="7">
    <location>
        <begin position="15"/>
        <end position="97"/>
    </location>
</feature>
<keyword evidence="3" id="KW-0521">NADP</keyword>
<keyword evidence="5" id="KW-0057">Aromatic amino acid biosynthesis</keyword>
<dbReference type="HAMAP" id="MF_00222">
    <property type="entry name" value="Shikimate_DH_AroE"/>
    <property type="match status" value="1"/>
</dbReference>
<dbReference type="GO" id="GO:0050661">
    <property type="term" value="F:NADP binding"/>
    <property type="evidence" value="ECO:0007669"/>
    <property type="project" value="InterPro"/>
</dbReference>
<dbReference type="EMBL" id="CAEZWM010000014">
    <property type="protein sequence ID" value="CAB4648044.1"/>
    <property type="molecule type" value="Genomic_DNA"/>
</dbReference>
<accession>A0A6J6KIP2</accession>
<dbReference type="GO" id="GO:0019632">
    <property type="term" value="P:shikimate metabolic process"/>
    <property type="evidence" value="ECO:0007669"/>
    <property type="project" value="InterPro"/>
</dbReference>
<feature type="domain" description="Quinate/shikimate 5-dehydrogenase/glutamyl-tRNA reductase" evidence="6">
    <location>
        <begin position="126"/>
        <end position="196"/>
    </location>
</feature>
<dbReference type="InterPro" id="IPR036291">
    <property type="entry name" value="NAD(P)-bd_dom_sf"/>
</dbReference>
<evidence type="ECO:0000256" key="5">
    <source>
        <dbReference type="ARBA" id="ARBA00023141"/>
    </source>
</evidence>
<dbReference type="PANTHER" id="PTHR21089:SF1">
    <property type="entry name" value="BIFUNCTIONAL 3-DEHYDROQUINATE DEHYDRATASE_SHIKIMATE DEHYDROGENASE, CHLOROPLASTIC"/>
    <property type="match status" value="1"/>
</dbReference>
<dbReference type="InterPro" id="IPR013708">
    <property type="entry name" value="Shikimate_DH-bd_N"/>
</dbReference>
<dbReference type="SUPFAM" id="SSF51735">
    <property type="entry name" value="NAD(P)-binding Rossmann-fold domains"/>
    <property type="match status" value="1"/>
</dbReference>
<evidence type="ECO:0000256" key="1">
    <source>
        <dbReference type="ARBA" id="ARBA00012962"/>
    </source>
</evidence>
<dbReference type="CDD" id="cd01065">
    <property type="entry name" value="NAD_bind_Shikimate_DH"/>
    <property type="match status" value="1"/>
</dbReference>
<evidence type="ECO:0000313" key="9">
    <source>
        <dbReference type="EMBL" id="CAB4648044.1"/>
    </source>
</evidence>
<organism evidence="9">
    <name type="scientific">freshwater metagenome</name>
    <dbReference type="NCBI Taxonomy" id="449393"/>
    <lineage>
        <taxon>unclassified sequences</taxon>
        <taxon>metagenomes</taxon>
        <taxon>ecological metagenomes</taxon>
    </lineage>
</organism>
<dbReference type="GO" id="GO:0005829">
    <property type="term" value="C:cytosol"/>
    <property type="evidence" value="ECO:0007669"/>
    <property type="project" value="TreeGrafter"/>
</dbReference>
<dbReference type="InterPro" id="IPR041121">
    <property type="entry name" value="SDH_C"/>
</dbReference>
<evidence type="ECO:0000256" key="2">
    <source>
        <dbReference type="ARBA" id="ARBA00022605"/>
    </source>
</evidence>
<dbReference type="EC" id="1.1.1.25" evidence="1"/>